<keyword evidence="11" id="KW-1185">Reference proteome</keyword>
<dbReference type="PANTHER" id="PTHR18916:SF10">
    <property type="entry name" value="CAP-GLY DOMAIN-CONTAINING LINKER PROTEIN 2"/>
    <property type="match status" value="1"/>
</dbReference>
<dbReference type="SMART" id="SM01052">
    <property type="entry name" value="CAP_GLY"/>
    <property type="match status" value="2"/>
</dbReference>
<reference evidence="10 11" key="1">
    <citation type="journal article" date="2020" name="G3 (Bethesda)">
        <title>Draft Genome of the Common Snapping Turtle, Chelydra serpentina, a Model for Phenotypic Plasticity in Reptiles.</title>
        <authorList>
            <person name="Das D."/>
            <person name="Singh S.K."/>
            <person name="Bierstedt J."/>
            <person name="Erickson A."/>
            <person name="Galli G.L.J."/>
            <person name="Crossley D.A. 2nd"/>
            <person name="Rhen T."/>
        </authorList>
    </citation>
    <scope>NUCLEOTIDE SEQUENCE [LARGE SCALE GENOMIC DNA]</scope>
    <source>
        <strain evidence="10">KW</strain>
    </source>
</reference>
<name>A0A8T1T9S8_CHESE</name>
<evidence type="ECO:0000256" key="6">
    <source>
        <dbReference type="ARBA" id="ARBA00023212"/>
    </source>
</evidence>
<feature type="coiled-coil region" evidence="7">
    <location>
        <begin position="701"/>
        <end position="913"/>
    </location>
</feature>
<dbReference type="Gene3D" id="2.30.30.190">
    <property type="entry name" value="CAP Gly-rich-like domain"/>
    <property type="match status" value="2"/>
</dbReference>
<evidence type="ECO:0000256" key="4">
    <source>
        <dbReference type="ARBA" id="ARBA00022737"/>
    </source>
</evidence>
<organism evidence="10 11">
    <name type="scientific">Chelydra serpentina</name>
    <name type="common">Snapping turtle</name>
    <name type="synonym">Testudo serpentina</name>
    <dbReference type="NCBI Taxonomy" id="8475"/>
    <lineage>
        <taxon>Eukaryota</taxon>
        <taxon>Metazoa</taxon>
        <taxon>Chordata</taxon>
        <taxon>Craniata</taxon>
        <taxon>Vertebrata</taxon>
        <taxon>Euteleostomi</taxon>
        <taxon>Archelosauria</taxon>
        <taxon>Testudinata</taxon>
        <taxon>Testudines</taxon>
        <taxon>Cryptodira</taxon>
        <taxon>Durocryptodira</taxon>
        <taxon>Americhelydia</taxon>
        <taxon>Chelydroidea</taxon>
        <taxon>Chelydridae</taxon>
        <taxon>Chelydra</taxon>
    </lineage>
</organism>
<feature type="region of interest" description="Disordered" evidence="8">
    <location>
        <begin position="137"/>
        <end position="168"/>
    </location>
</feature>
<dbReference type="FunFam" id="2.30.30.190:FF:000002">
    <property type="entry name" value="CAP-Gly domain containing linker protein 1"/>
    <property type="match status" value="1"/>
</dbReference>
<feature type="compositionally biased region" description="Low complexity" evidence="8">
    <location>
        <begin position="305"/>
        <end position="329"/>
    </location>
</feature>
<dbReference type="Proteomes" id="UP000765507">
    <property type="component" value="Unassembled WGS sequence"/>
</dbReference>
<evidence type="ECO:0000256" key="8">
    <source>
        <dbReference type="SAM" id="MobiDB-lite"/>
    </source>
</evidence>
<feature type="compositionally biased region" description="Polar residues" evidence="8">
    <location>
        <begin position="153"/>
        <end position="168"/>
    </location>
</feature>
<accession>A0A8T1T9S8</accession>
<dbReference type="GO" id="GO:0031122">
    <property type="term" value="P:cytoplasmic microtubule organization"/>
    <property type="evidence" value="ECO:0007669"/>
    <property type="project" value="TreeGrafter"/>
</dbReference>
<feature type="compositionally biased region" description="Polar residues" evidence="8">
    <location>
        <begin position="1034"/>
        <end position="1053"/>
    </location>
</feature>
<evidence type="ECO:0000256" key="5">
    <source>
        <dbReference type="ARBA" id="ARBA00023054"/>
    </source>
</evidence>
<feature type="coiled-coil region" evidence="7">
    <location>
        <begin position="565"/>
        <end position="631"/>
    </location>
</feature>
<keyword evidence="6" id="KW-0206">Cytoskeleton</keyword>
<dbReference type="GO" id="GO:0035371">
    <property type="term" value="C:microtubule plus-end"/>
    <property type="evidence" value="ECO:0007669"/>
    <property type="project" value="TreeGrafter"/>
</dbReference>
<comment type="subcellular location">
    <subcellularLocation>
        <location evidence="1">Cytoplasm</location>
        <location evidence="1">Cytoskeleton</location>
    </subcellularLocation>
</comment>
<keyword evidence="5 7" id="KW-0175">Coiled coil</keyword>
<dbReference type="AlphaFoldDB" id="A0A8T1T9S8"/>
<feature type="compositionally biased region" description="Basic and acidic residues" evidence="8">
    <location>
        <begin position="1054"/>
        <end position="1065"/>
    </location>
</feature>
<feature type="coiled-coil region" evidence="7">
    <location>
        <begin position="955"/>
        <end position="982"/>
    </location>
</feature>
<sequence length="1065" mass="119055">MLKPSGLKIPGRAGKHSSPVGRASGTAAAAATTGSKEGSPLHKQGPTSTTSTEKSGSKVTEVGDDFLGDFVVGERVWVNGVKPGVIQYLGETQFAPGQWAGVVLDDPVGKNDGSVGGVHYFECQPLQGIFTRPSKLTRQPVAEGSGSDAHSVESLTTQNLSLHSGTATPPLSTRVIPLRESVLNSAMKTGNESGSNLSDSGSVKKGDKDLRLGDRVLVGGTKTGVVRYVGETDFAKGEWCGVELDEPLGKNDGAVAGTRYFQCPPKFGLFAPIHKVIRIGFPSTSPAKAKKSKRMAMGVSALTHSPSSSSISSVSSVASSVGGRPSRSGLLTETSSRYARKISGTTALQEALKEKQQHIEQLLAERDLERAEVAKATSHICEVEKEIAILKAQHEQYVTEAEVNLQRARTLVEGAQKEKVELLNQLEEEKRKVEDLQFRVEEESITKGDLEPGVVLPISVELLHLCLAEITSRSNRTQTQLEHARIRELEQSLLFEKAQAEKLLRELEDTRLTTVAEKSRILQLEEELSVRRGEVEELRQCLRNSHQAETPEHNLPLQSEALRLRDQLLSASKEHQKESSQLKEKYEKTLKKHQQEMEKLKAVNEKYSQEIVDLKHKVQQATNENMGLMDNWKSKLDTLASDHQKSLEDLKATLNTGPDTQHKEIVELKAVVESIKMEHQLELENLKAKHDIETAVHIKEKEGLKLKLQEASDEVEESNNNWKMQLETKTNQHLLELQDMKDKCQDAELRVHELEKLHSEYKDQAQAIAFLKEQISLAEKKMLDYETLQKTEAQSKQEIQRLQEKVLVLENKLQSMEALHPSQHANMIETNDVSEEKIKMKQAMEELQDKLSKRDKEVSSLFSQTETLRAQVSALENKCKAGEKKGDSLLKEKKRLEADLETLSRKTHDASGQLVLISQELLKKERSLNELRALLLEANRHSPGPERDLSREVHKAEWRLKEQKLKDDIKGLREKLIVLDKEKSVTDQRRYSLIDPSSESEVLRLQHRLVSTEDVLRNALEQGQQMEKLMEAMRSSSEKTQTIGNSGSANGIHQQDKSHKQEEKH</sequence>
<dbReference type="InterPro" id="IPR036859">
    <property type="entry name" value="CAP-Gly_dom_sf"/>
</dbReference>
<feature type="coiled-coil region" evidence="7">
    <location>
        <begin position="345"/>
        <end position="372"/>
    </location>
</feature>
<keyword evidence="2" id="KW-0963">Cytoplasm</keyword>
<feature type="domain" description="CAP-Gly" evidence="9">
    <location>
        <begin position="230"/>
        <end position="272"/>
    </location>
</feature>
<dbReference type="FunFam" id="2.30.30.190:FF:000001">
    <property type="entry name" value="Putative CAP-Gly domain-containing linker protein 1"/>
    <property type="match status" value="1"/>
</dbReference>
<dbReference type="GO" id="GO:0051010">
    <property type="term" value="F:microtubule plus-end binding"/>
    <property type="evidence" value="ECO:0007669"/>
    <property type="project" value="TreeGrafter"/>
</dbReference>
<dbReference type="PANTHER" id="PTHR18916">
    <property type="entry name" value="DYNACTIN 1-RELATED MICROTUBULE-BINDING"/>
    <property type="match status" value="1"/>
</dbReference>
<dbReference type="Pfam" id="PF01302">
    <property type="entry name" value="CAP_GLY"/>
    <property type="match status" value="2"/>
</dbReference>
<evidence type="ECO:0000313" key="10">
    <source>
        <dbReference type="EMBL" id="KAG6937697.1"/>
    </source>
</evidence>
<protein>
    <submittedName>
        <fullName evidence="10">CAP-Gly domain containing linker protein 2</fullName>
    </submittedName>
</protein>
<evidence type="ECO:0000256" key="3">
    <source>
        <dbReference type="ARBA" id="ARBA00022701"/>
    </source>
</evidence>
<comment type="caution">
    <text evidence="10">The sequence shown here is derived from an EMBL/GenBank/DDBJ whole genome shotgun (WGS) entry which is preliminary data.</text>
</comment>
<feature type="region of interest" description="Disordered" evidence="8">
    <location>
        <begin position="1"/>
        <end position="60"/>
    </location>
</feature>
<gene>
    <name evidence="10" type="primary">CLIP2</name>
    <name evidence="10" type="ORF">G0U57_008685</name>
</gene>
<dbReference type="EMBL" id="JAHGAV010000022">
    <property type="protein sequence ID" value="KAG6937697.1"/>
    <property type="molecule type" value="Genomic_DNA"/>
</dbReference>
<keyword evidence="3" id="KW-0493">Microtubule</keyword>
<evidence type="ECO:0000256" key="1">
    <source>
        <dbReference type="ARBA" id="ARBA00004245"/>
    </source>
</evidence>
<feature type="region of interest" description="Disordered" evidence="8">
    <location>
        <begin position="1029"/>
        <end position="1065"/>
    </location>
</feature>
<dbReference type="GO" id="GO:0005938">
    <property type="term" value="C:cell cortex"/>
    <property type="evidence" value="ECO:0007669"/>
    <property type="project" value="TreeGrafter"/>
</dbReference>
<evidence type="ECO:0000259" key="9">
    <source>
        <dbReference type="PROSITE" id="PS50245"/>
    </source>
</evidence>
<feature type="compositionally biased region" description="Low complexity" evidence="8">
    <location>
        <begin position="23"/>
        <end position="35"/>
    </location>
</feature>
<dbReference type="SUPFAM" id="SSF74924">
    <property type="entry name" value="Cap-Gly domain"/>
    <property type="match status" value="2"/>
</dbReference>
<dbReference type="PROSITE" id="PS00845">
    <property type="entry name" value="CAP_GLY_1"/>
    <property type="match status" value="2"/>
</dbReference>
<feature type="compositionally biased region" description="Low complexity" evidence="8">
    <location>
        <begin position="47"/>
        <end position="60"/>
    </location>
</feature>
<dbReference type="InterPro" id="IPR000938">
    <property type="entry name" value="CAP-Gly_domain"/>
</dbReference>
<dbReference type="PROSITE" id="PS50245">
    <property type="entry name" value="CAP_GLY_2"/>
    <property type="match status" value="2"/>
</dbReference>
<feature type="region of interest" description="Disordered" evidence="8">
    <location>
        <begin position="285"/>
        <end position="330"/>
    </location>
</feature>
<keyword evidence="4" id="KW-0677">Repeat</keyword>
<evidence type="ECO:0000256" key="2">
    <source>
        <dbReference type="ARBA" id="ARBA00022490"/>
    </source>
</evidence>
<proteinExistence type="predicted"/>
<dbReference type="OrthoDB" id="5295208at2759"/>
<feature type="coiled-coil region" evidence="7">
    <location>
        <begin position="398"/>
        <end position="446"/>
    </location>
</feature>
<feature type="domain" description="CAP-Gly" evidence="9">
    <location>
        <begin position="90"/>
        <end position="132"/>
    </location>
</feature>
<dbReference type="GO" id="GO:0005634">
    <property type="term" value="C:nucleus"/>
    <property type="evidence" value="ECO:0007669"/>
    <property type="project" value="TreeGrafter"/>
</dbReference>
<evidence type="ECO:0000256" key="7">
    <source>
        <dbReference type="SAM" id="Coils"/>
    </source>
</evidence>
<evidence type="ECO:0000313" key="11">
    <source>
        <dbReference type="Proteomes" id="UP000765507"/>
    </source>
</evidence>